<dbReference type="AlphaFoldDB" id="A0A7Y2E7A5"/>
<evidence type="ECO:0000313" key="1">
    <source>
        <dbReference type="EMBL" id="NNF05995.1"/>
    </source>
</evidence>
<dbReference type="EMBL" id="JABDJR010000166">
    <property type="protein sequence ID" value="NNF05995.1"/>
    <property type="molecule type" value="Genomic_DNA"/>
</dbReference>
<comment type="caution">
    <text evidence="1">The sequence shown here is derived from an EMBL/GenBank/DDBJ whole genome shotgun (WGS) entry which is preliminary data.</text>
</comment>
<evidence type="ECO:0000313" key="2">
    <source>
        <dbReference type="Proteomes" id="UP000547674"/>
    </source>
</evidence>
<dbReference type="Proteomes" id="UP000547674">
    <property type="component" value="Unassembled WGS sequence"/>
</dbReference>
<proteinExistence type="predicted"/>
<gene>
    <name evidence="1" type="ORF">HKN21_04485</name>
</gene>
<evidence type="ECO:0008006" key="3">
    <source>
        <dbReference type="Google" id="ProtNLM"/>
    </source>
</evidence>
<sequence>MKRIFIQSTGVLVISVLFLSLGWLVFEPVVFAAPNLSDTVRAQRDQGLKEVLNKLLTDDEHPLTADATSLLLMQHSLTGEERYLERAKQMAERELARKAQFVEVSPGPLFDVAAAGGGTLAAAETLLDRTRELMKASPTRATTDSYGRLVTDFFKRARAMKNTQAFSEALSGAGALFASRLRASGNSLHVIPGGSEATFASLSDHLEVLNVAIASSEASGSPPAGESVEKLAHTILQRYWSSELGRLDIPGKEYAGMPELIVPVLNARTAVALWHAGHLRNNPMFKGRAQRILNAVYAEGMKAPESATAVVAAGVSLSETPITIAIVGDPGLPGLGDLRRAAFSVKAPHRVVVNLDPNQNRSQLEALGLDGSQVAVYVWGYGFRSGALGSPAEIDLAVAEALQNRPS</sequence>
<organism evidence="1 2">
    <name type="scientific">Eiseniibacteriota bacterium</name>
    <dbReference type="NCBI Taxonomy" id="2212470"/>
    <lineage>
        <taxon>Bacteria</taxon>
        <taxon>Candidatus Eiseniibacteriota</taxon>
    </lineage>
</organism>
<protein>
    <recommendedName>
        <fullName evidence="3">Thioredoxin domain-containing protein</fullName>
    </recommendedName>
</protein>
<accession>A0A7Y2E7A5</accession>
<name>A0A7Y2E7A5_UNCEI</name>
<reference evidence="1 2" key="1">
    <citation type="submission" date="2020-03" db="EMBL/GenBank/DDBJ databases">
        <title>Metabolic flexibility allows generalist bacteria to become dominant in a frequently disturbed ecosystem.</title>
        <authorList>
            <person name="Chen Y.-J."/>
            <person name="Leung P.M."/>
            <person name="Bay S.K."/>
            <person name="Hugenholtz P."/>
            <person name="Kessler A.J."/>
            <person name="Shelley G."/>
            <person name="Waite D.W."/>
            <person name="Cook P.L."/>
            <person name="Greening C."/>
        </authorList>
    </citation>
    <scope>NUCLEOTIDE SEQUENCE [LARGE SCALE GENOMIC DNA]</scope>
    <source>
        <strain evidence="1">SS_bin_28</strain>
    </source>
</reference>